<dbReference type="GO" id="GO:0055085">
    <property type="term" value="P:transmembrane transport"/>
    <property type="evidence" value="ECO:0007669"/>
    <property type="project" value="TreeGrafter"/>
</dbReference>
<keyword evidence="3 6" id="KW-0812">Transmembrane</keyword>
<dbReference type="InterPro" id="IPR002549">
    <property type="entry name" value="AI-2E-like"/>
</dbReference>
<dbReference type="RefSeq" id="WP_129928284.1">
    <property type="nucleotide sequence ID" value="NZ_CP159510.1"/>
</dbReference>
<comment type="similarity">
    <text evidence="2">Belongs to the autoinducer-2 exporter (AI-2E) (TC 2.A.86) family.</text>
</comment>
<comment type="subcellular location">
    <subcellularLocation>
        <location evidence="1">Membrane</location>
        <topology evidence="1">Multi-pass membrane protein</topology>
    </subcellularLocation>
</comment>
<gene>
    <name evidence="7" type="ORF">ABNN70_13135</name>
</gene>
<proteinExistence type="inferred from homology"/>
<feature type="transmembrane region" description="Helical" evidence="6">
    <location>
        <begin position="310"/>
        <end position="337"/>
    </location>
</feature>
<evidence type="ECO:0000256" key="2">
    <source>
        <dbReference type="ARBA" id="ARBA00009773"/>
    </source>
</evidence>
<feature type="transmembrane region" description="Helical" evidence="6">
    <location>
        <begin position="212"/>
        <end position="235"/>
    </location>
</feature>
<keyword evidence="5 6" id="KW-0472">Membrane</keyword>
<keyword evidence="4 6" id="KW-1133">Transmembrane helix</keyword>
<feature type="transmembrane region" description="Helical" evidence="6">
    <location>
        <begin position="274"/>
        <end position="290"/>
    </location>
</feature>
<accession>A0AAU8IF00</accession>
<dbReference type="AlphaFoldDB" id="A0AAU8IF00"/>
<feature type="transmembrane region" description="Helical" evidence="6">
    <location>
        <begin position="158"/>
        <end position="177"/>
    </location>
</feature>
<evidence type="ECO:0000256" key="5">
    <source>
        <dbReference type="ARBA" id="ARBA00023136"/>
    </source>
</evidence>
<name>A0AAU8IF00_9BACL</name>
<dbReference type="Pfam" id="PF01594">
    <property type="entry name" value="AI-2E_transport"/>
    <property type="match status" value="1"/>
</dbReference>
<feature type="transmembrane region" description="Helical" evidence="6">
    <location>
        <begin position="12"/>
        <end position="30"/>
    </location>
</feature>
<sequence length="353" mass="39712">MLKWPALKWMKALTILLLLFLNGYLFYRLLPLLGTVLHFFLRVAFPFAVAGIIAYLLHPLIKRLSVMGVPRTIAILGVYVLFFSMAGLLLFKGGPAFIHELRGLNDEFVRYQKMYQSQVDHVYGSTPEAVHDQVNKALARIQHATGRFADRLMDWCTGFIQSLFTLIIIPFLAFYFLKDSEKIKRGALHLIPRKWRNQWTGLFTEMDQSIGLYIRGQLTVCAILAVLASIGLWILKVRYPIVFGVFIGLTDLIPYFGPLIGAAPAVLMAATQSFYAVIGVVLMIFLIQFLEGNVIEPLVVGKSVDIHPLYIMLSLGVGGEIAGIVGMLLAIPCFIVIRIGFIHMKKRLRVIDK</sequence>
<evidence type="ECO:0000256" key="4">
    <source>
        <dbReference type="ARBA" id="ARBA00022989"/>
    </source>
</evidence>
<dbReference type="PANTHER" id="PTHR21716:SF15">
    <property type="entry name" value="TRANSPORT PROTEIN YRRI-RELATED"/>
    <property type="match status" value="1"/>
</dbReference>
<reference evidence="7" key="1">
    <citation type="submission" date="2024-06" db="EMBL/GenBank/DDBJ databases">
        <authorList>
            <person name="Fan A."/>
            <person name="Zhang F.Y."/>
            <person name="Zhang L."/>
        </authorList>
    </citation>
    <scope>NUCLEOTIDE SEQUENCE</scope>
    <source>
        <strain evidence="7">Y61</strain>
    </source>
</reference>
<evidence type="ECO:0000256" key="3">
    <source>
        <dbReference type="ARBA" id="ARBA00022692"/>
    </source>
</evidence>
<feature type="transmembrane region" description="Helical" evidence="6">
    <location>
        <begin position="241"/>
        <end position="267"/>
    </location>
</feature>
<feature type="transmembrane region" description="Helical" evidence="6">
    <location>
        <begin position="36"/>
        <end position="57"/>
    </location>
</feature>
<evidence type="ECO:0000256" key="6">
    <source>
        <dbReference type="SAM" id="Phobius"/>
    </source>
</evidence>
<evidence type="ECO:0000256" key="1">
    <source>
        <dbReference type="ARBA" id="ARBA00004141"/>
    </source>
</evidence>
<dbReference type="PANTHER" id="PTHR21716">
    <property type="entry name" value="TRANSMEMBRANE PROTEIN"/>
    <property type="match status" value="1"/>
</dbReference>
<dbReference type="GO" id="GO:0016020">
    <property type="term" value="C:membrane"/>
    <property type="evidence" value="ECO:0007669"/>
    <property type="project" value="UniProtKB-SubCell"/>
</dbReference>
<dbReference type="EMBL" id="CP159510">
    <property type="protein sequence ID" value="XCJ16580.1"/>
    <property type="molecule type" value="Genomic_DNA"/>
</dbReference>
<organism evidence="7">
    <name type="scientific">Sporolactobacillus sp. Y61</name>
    <dbReference type="NCBI Taxonomy" id="3160863"/>
    <lineage>
        <taxon>Bacteria</taxon>
        <taxon>Bacillati</taxon>
        <taxon>Bacillota</taxon>
        <taxon>Bacilli</taxon>
        <taxon>Bacillales</taxon>
        <taxon>Sporolactobacillaceae</taxon>
        <taxon>Sporolactobacillus</taxon>
    </lineage>
</organism>
<feature type="transmembrane region" description="Helical" evidence="6">
    <location>
        <begin position="69"/>
        <end position="91"/>
    </location>
</feature>
<evidence type="ECO:0000313" key="7">
    <source>
        <dbReference type="EMBL" id="XCJ16580.1"/>
    </source>
</evidence>
<protein>
    <submittedName>
        <fullName evidence="7">AI-2E family transporter</fullName>
    </submittedName>
</protein>